<organism evidence="2">
    <name type="scientific">Oxyrrhis marina</name>
    <name type="common">Dinoflagellate</name>
    <dbReference type="NCBI Taxonomy" id="2969"/>
    <lineage>
        <taxon>Eukaryota</taxon>
        <taxon>Sar</taxon>
        <taxon>Alveolata</taxon>
        <taxon>Dinophyceae</taxon>
        <taxon>Oxyrrhinales</taxon>
        <taxon>Oxyrrhinaceae</taxon>
        <taxon>Oxyrrhis</taxon>
    </lineage>
</organism>
<name>A0A7S4GKM0_OXYMA</name>
<feature type="region of interest" description="Disordered" evidence="1">
    <location>
        <begin position="391"/>
        <end position="411"/>
    </location>
</feature>
<protein>
    <submittedName>
        <fullName evidence="2">Uncharacterized protein</fullName>
    </submittedName>
</protein>
<proteinExistence type="predicted"/>
<evidence type="ECO:0000256" key="1">
    <source>
        <dbReference type="SAM" id="MobiDB-lite"/>
    </source>
</evidence>
<gene>
    <name evidence="2" type="ORF">OMAR00294_LOCUS78</name>
</gene>
<sequence length="411" mass="45578">MARVALAPVEDWKRVGDPWGEEPATNVEVHFARALDVYNNPDEGWEEIRPLEATGQRQLLKTVSPTVSFLRNEYLTDLTVEESSNFMRPEVTFHHGRKDFDPLVANATILQLFAPGDVLGWVSLKPSAFLAAAAIANHAPDASKPGQMLRSARRRDFPAPGLSSIVHIPVHPETMVMLEQQGLVKAGAYIIMPAPGQEGKALNVEIQRVYRPSDWALALMPDGSTFIKYWAACYKQSKVYQEVQDGKVDEVYLVITLRKCERGPPLIPVDSMLQQWEPCAREAFSLPDYLRRFAEVLGASLEVFDRMDGRHLVPYQACCVTTHWEAVAPALDPAFKAQRTAYRRANGGTGAPVLATGSQPRFVDRPVIHPNLVESGYGATVRHTFLKFDEDREEGRCSSDPGCPEGAAPSD</sequence>
<reference evidence="2" key="1">
    <citation type="submission" date="2021-01" db="EMBL/GenBank/DDBJ databases">
        <authorList>
            <person name="Corre E."/>
            <person name="Pelletier E."/>
            <person name="Niang G."/>
            <person name="Scheremetjew M."/>
            <person name="Finn R."/>
            <person name="Kale V."/>
            <person name="Holt S."/>
            <person name="Cochrane G."/>
            <person name="Meng A."/>
            <person name="Brown T."/>
            <person name="Cohen L."/>
        </authorList>
    </citation>
    <scope>NUCLEOTIDE SEQUENCE</scope>
    <source>
        <strain evidence="2">LB1974</strain>
    </source>
</reference>
<dbReference type="AlphaFoldDB" id="A0A7S4GKM0"/>
<evidence type="ECO:0000313" key="2">
    <source>
        <dbReference type="EMBL" id="CAE0839797.1"/>
    </source>
</evidence>
<accession>A0A7S4GKM0</accession>
<dbReference type="EMBL" id="HBJB01000089">
    <property type="protein sequence ID" value="CAE0839797.1"/>
    <property type="molecule type" value="Transcribed_RNA"/>
</dbReference>